<proteinExistence type="predicted"/>
<feature type="domain" description="SnoaL-like" evidence="1">
    <location>
        <begin position="14"/>
        <end position="108"/>
    </location>
</feature>
<dbReference type="Proteomes" id="UP001304298">
    <property type="component" value="Unassembled WGS sequence"/>
</dbReference>
<comment type="caution">
    <text evidence="2">The sequence shown here is derived from an EMBL/GenBank/DDBJ whole genome shotgun (WGS) entry which is preliminary data.</text>
</comment>
<organism evidence="2 3">
    <name type="scientific">Amycolatopsis heterodermiae</name>
    <dbReference type="NCBI Taxonomy" id="3110235"/>
    <lineage>
        <taxon>Bacteria</taxon>
        <taxon>Bacillati</taxon>
        <taxon>Actinomycetota</taxon>
        <taxon>Actinomycetes</taxon>
        <taxon>Pseudonocardiales</taxon>
        <taxon>Pseudonocardiaceae</taxon>
        <taxon>Amycolatopsis</taxon>
    </lineage>
</organism>
<dbReference type="Gene3D" id="3.10.450.50">
    <property type="match status" value="2"/>
</dbReference>
<sequence length="256" mass="27905">MPRTVPEIVEVVRHALETIDASALSDVFAEDAVYELPFRSERVEGRDAILATLTAGGVRGRALGLEKTEVTVTPSATGFVLELVAVGPTFRFPSSVGIVTVADGEITSYRDYPNVAGASTAARAVFDAFLAASVENRWDDLADLYAEDVVLEMPFTPAGVERFTKGREELRRRFRAAATVRRIVKADHVVVHETSDPAVLVAEFDLHQEMAGETFAASYVMVMTVDGGRITYSRDYADTAASAERIRRFRESSPAV</sequence>
<dbReference type="InterPro" id="IPR037401">
    <property type="entry name" value="SnoaL-like"/>
</dbReference>
<evidence type="ECO:0000313" key="2">
    <source>
        <dbReference type="EMBL" id="MEA5361698.1"/>
    </source>
</evidence>
<evidence type="ECO:0000313" key="3">
    <source>
        <dbReference type="Proteomes" id="UP001304298"/>
    </source>
</evidence>
<dbReference type="SUPFAM" id="SSF54427">
    <property type="entry name" value="NTF2-like"/>
    <property type="match status" value="2"/>
</dbReference>
<name>A0ABU5R6B0_9PSEU</name>
<gene>
    <name evidence="2" type="ORF">VA596_19305</name>
</gene>
<accession>A0ABU5R6B0</accession>
<feature type="domain" description="SnoaL-like" evidence="1">
    <location>
        <begin position="127"/>
        <end position="232"/>
    </location>
</feature>
<keyword evidence="3" id="KW-1185">Reference proteome</keyword>
<dbReference type="EMBL" id="JAYFSI010000004">
    <property type="protein sequence ID" value="MEA5361698.1"/>
    <property type="molecule type" value="Genomic_DNA"/>
</dbReference>
<dbReference type="InterPro" id="IPR032710">
    <property type="entry name" value="NTF2-like_dom_sf"/>
</dbReference>
<evidence type="ECO:0000259" key="1">
    <source>
        <dbReference type="Pfam" id="PF12680"/>
    </source>
</evidence>
<reference evidence="2 3" key="1">
    <citation type="submission" date="2023-12" db="EMBL/GenBank/DDBJ databases">
        <title>Amycolatopsis sp. V23-08.</title>
        <authorList>
            <person name="Somphong A."/>
        </authorList>
    </citation>
    <scope>NUCLEOTIDE SEQUENCE [LARGE SCALE GENOMIC DNA]</scope>
    <source>
        <strain evidence="2 3">V23-08</strain>
    </source>
</reference>
<dbReference type="Pfam" id="PF12680">
    <property type="entry name" value="SnoaL_2"/>
    <property type="match status" value="2"/>
</dbReference>
<protein>
    <submittedName>
        <fullName evidence="2">Nuclear transport factor 2 family protein</fullName>
    </submittedName>
</protein>
<dbReference type="RefSeq" id="WP_323329073.1">
    <property type="nucleotide sequence ID" value="NZ_JAYFSI010000004.1"/>
</dbReference>